<reference evidence="2 3" key="1">
    <citation type="journal article" date="2019" name="Gigascience">
        <title>Whole-genome sequence of the oriental lung fluke Paragonimus westermani.</title>
        <authorList>
            <person name="Oey H."/>
            <person name="Zakrzewski M."/>
            <person name="Narain K."/>
            <person name="Devi K.R."/>
            <person name="Agatsuma T."/>
            <person name="Nawaratna S."/>
            <person name="Gobert G.N."/>
            <person name="Jones M.K."/>
            <person name="Ragan M.A."/>
            <person name="McManus D.P."/>
            <person name="Krause L."/>
        </authorList>
    </citation>
    <scope>NUCLEOTIDE SEQUENCE [LARGE SCALE GENOMIC DNA]</scope>
    <source>
        <strain evidence="2 3">IND2009</strain>
    </source>
</reference>
<evidence type="ECO:0000256" key="1">
    <source>
        <dbReference type="SAM" id="MobiDB-lite"/>
    </source>
</evidence>
<dbReference type="EMBL" id="QNGE01000186">
    <property type="protein sequence ID" value="KAA3681517.1"/>
    <property type="molecule type" value="Genomic_DNA"/>
</dbReference>
<sequence length="226" mass="24925">PRRSFTRDAVPFVPMLHPKQLRELEKSPNLARRASAHVIFPENDSVTIPTQPECANLGEKPPSPSSSFFGLRLPSLTNLRRHSCDMLKPNTSNETVSPSVHVCGSQESVDTRRRSNGGSDHITHADVAAGKSTEQSDRADFNLLTARVCEGPFISAPSSRAASRRASGARVSDWTLDPMPTNLQRAQGSPLASKQKLSFRSGKLQLKRSLWSKVIRPILRFFVSSR</sequence>
<dbReference type="Proteomes" id="UP000324629">
    <property type="component" value="Unassembled WGS sequence"/>
</dbReference>
<name>A0A5J4P145_9TREM</name>
<dbReference type="AlphaFoldDB" id="A0A5J4P145"/>
<comment type="caution">
    <text evidence="2">The sequence shown here is derived from an EMBL/GenBank/DDBJ whole genome shotgun (WGS) entry which is preliminary data.</text>
</comment>
<feature type="non-terminal residue" evidence="2">
    <location>
        <position position="1"/>
    </location>
</feature>
<organism evidence="2 3">
    <name type="scientific">Paragonimus westermani</name>
    <dbReference type="NCBI Taxonomy" id="34504"/>
    <lineage>
        <taxon>Eukaryota</taxon>
        <taxon>Metazoa</taxon>
        <taxon>Spiralia</taxon>
        <taxon>Lophotrochozoa</taxon>
        <taxon>Platyhelminthes</taxon>
        <taxon>Trematoda</taxon>
        <taxon>Digenea</taxon>
        <taxon>Plagiorchiida</taxon>
        <taxon>Troglotremata</taxon>
        <taxon>Troglotrematidae</taxon>
        <taxon>Paragonimus</taxon>
    </lineage>
</organism>
<keyword evidence="3" id="KW-1185">Reference proteome</keyword>
<proteinExistence type="predicted"/>
<gene>
    <name evidence="2" type="ORF">DEA37_0002138</name>
</gene>
<protein>
    <submittedName>
        <fullName evidence="2">Uncharacterized protein</fullName>
    </submittedName>
</protein>
<evidence type="ECO:0000313" key="2">
    <source>
        <dbReference type="EMBL" id="KAA3681517.1"/>
    </source>
</evidence>
<evidence type="ECO:0000313" key="3">
    <source>
        <dbReference type="Proteomes" id="UP000324629"/>
    </source>
</evidence>
<feature type="region of interest" description="Disordered" evidence="1">
    <location>
        <begin position="104"/>
        <end position="134"/>
    </location>
</feature>
<accession>A0A5J4P145</accession>